<organism evidence="8 9">
    <name type="scientific">Aaosphaeria arxii CBS 175.79</name>
    <dbReference type="NCBI Taxonomy" id="1450172"/>
    <lineage>
        <taxon>Eukaryota</taxon>
        <taxon>Fungi</taxon>
        <taxon>Dikarya</taxon>
        <taxon>Ascomycota</taxon>
        <taxon>Pezizomycotina</taxon>
        <taxon>Dothideomycetes</taxon>
        <taxon>Pleosporomycetidae</taxon>
        <taxon>Pleosporales</taxon>
        <taxon>Pleosporales incertae sedis</taxon>
        <taxon>Aaosphaeria</taxon>
    </lineage>
</organism>
<dbReference type="PANTHER" id="PTHR22970">
    <property type="entry name" value="AT-RICH INTERACTIVE DOMAIN-CONTAINING PROTEIN 2"/>
    <property type="match status" value="1"/>
</dbReference>
<dbReference type="PANTHER" id="PTHR22970:SF14">
    <property type="entry name" value="AT-RICH INTERACTIVE DOMAIN-CONTAINING PROTEIN 2"/>
    <property type="match status" value="1"/>
</dbReference>
<feature type="region of interest" description="Disordered" evidence="5">
    <location>
        <begin position="867"/>
        <end position="906"/>
    </location>
</feature>
<dbReference type="SUPFAM" id="SSF46774">
    <property type="entry name" value="ARID-like"/>
    <property type="match status" value="1"/>
</dbReference>
<keyword evidence="3" id="KW-0804">Transcription</keyword>
<dbReference type="InterPro" id="IPR001606">
    <property type="entry name" value="ARID_dom"/>
</dbReference>
<dbReference type="Proteomes" id="UP000799778">
    <property type="component" value="Unassembled WGS sequence"/>
</dbReference>
<dbReference type="SMART" id="SM00501">
    <property type="entry name" value="BRIGHT"/>
    <property type="match status" value="1"/>
</dbReference>
<feature type="compositionally biased region" description="Basic and acidic residues" evidence="5">
    <location>
        <begin position="144"/>
        <end position="155"/>
    </location>
</feature>
<dbReference type="EMBL" id="ML978066">
    <property type="protein sequence ID" value="KAF2020868.1"/>
    <property type="molecule type" value="Genomic_DNA"/>
</dbReference>
<evidence type="ECO:0000256" key="4">
    <source>
        <dbReference type="ARBA" id="ARBA00023242"/>
    </source>
</evidence>
<dbReference type="InterPro" id="IPR036431">
    <property type="entry name" value="ARID_dom_sf"/>
</dbReference>
<feature type="region of interest" description="Disordered" evidence="5">
    <location>
        <begin position="939"/>
        <end position="1001"/>
    </location>
</feature>
<feature type="region of interest" description="Disordered" evidence="5">
    <location>
        <begin position="136"/>
        <end position="238"/>
    </location>
</feature>
<evidence type="ECO:0000313" key="9">
    <source>
        <dbReference type="Proteomes" id="UP000799778"/>
    </source>
</evidence>
<feature type="compositionally biased region" description="Low complexity" evidence="5">
    <location>
        <begin position="942"/>
        <end position="955"/>
    </location>
</feature>
<reference evidence="8" key="1">
    <citation type="journal article" date="2020" name="Stud. Mycol.">
        <title>101 Dothideomycetes genomes: a test case for predicting lifestyles and emergence of pathogens.</title>
        <authorList>
            <person name="Haridas S."/>
            <person name="Albert R."/>
            <person name="Binder M."/>
            <person name="Bloem J."/>
            <person name="Labutti K."/>
            <person name="Salamov A."/>
            <person name="Andreopoulos B."/>
            <person name="Baker S."/>
            <person name="Barry K."/>
            <person name="Bills G."/>
            <person name="Bluhm B."/>
            <person name="Cannon C."/>
            <person name="Castanera R."/>
            <person name="Culley D."/>
            <person name="Daum C."/>
            <person name="Ezra D."/>
            <person name="Gonzalez J."/>
            <person name="Henrissat B."/>
            <person name="Kuo A."/>
            <person name="Liang C."/>
            <person name="Lipzen A."/>
            <person name="Lutzoni F."/>
            <person name="Magnuson J."/>
            <person name="Mondo S."/>
            <person name="Nolan M."/>
            <person name="Ohm R."/>
            <person name="Pangilinan J."/>
            <person name="Park H.-J."/>
            <person name="Ramirez L."/>
            <person name="Alfaro M."/>
            <person name="Sun H."/>
            <person name="Tritt A."/>
            <person name="Yoshinaga Y."/>
            <person name="Zwiers L.-H."/>
            <person name="Turgeon B."/>
            <person name="Goodwin S."/>
            <person name="Spatafora J."/>
            <person name="Crous P."/>
            <person name="Grigoriev I."/>
        </authorList>
    </citation>
    <scope>NUCLEOTIDE SEQUENCE</scope>
    <source>
        <strain evidence="8">CBS 175.79</strain>
    </source>
</reference>
<evidence type="ECO:0000256" key="1">
    <source>
        <dbReference type="ARBA" id="ARBA00022853"/>
    </source>
</evidence>
<dbReference type="OrthoDB" id="338531at2759"/>
<keyword evidence="1" id="KW-0156">Chromatin regulator</keyword>
<protein>
    <recommendedName>
        <fullName evidence="10">RSC complex subunit Rsc9</fullName>
    </recommendedName>
</protein>
<evidence type="ECO:0000259" key="7">
    <source>
        <dbReference type="PROSITE" id="PS51526"/>
    </source>
</evidence>
<evidence type="ECO:0000256" key="2">
    <source>
        <dbReference type="ARBA" id="ARBA00023015"/>
    </source>
</evidence>
<dbReference type="PROSITE" id="PS51011">
    <property type="entry name" value="ARID"/>
    <property type="match status" value="1"/>
</dbReference>
<dbReference type="GeneID" id="54283877"/>
<feature type="compositionally biased region" description="Basic and acidic residues" evidence="5">
    <location>
        <begin position="976"/>
        <end position="1000"/>
    </location>
</feature>
<evidence type="ECO:0000256" key="3">
    <source>
        <dbReference type="ARBA" id="ARBA00023163"/>
    </source>
</evidence>
<dbReference type="GO" id="GO:0003677">
    <property type="term" value="F:DNA binding"/>
    <property type="evidence" value="ECO:0007669"/>
    <property type="project" value="InterPro"/>
</dbReference>
<dbReference type="PROSITE" id="PS51526">
    <property type="entry name" value="RFX_DBD"/>
    <property type="match status" value="1"/>
</dbReference>
<gene>
    <name evidence="8" type="ORF">BU24DRAFT_416536</name>
</gene>
<accession>A0A6A5Y5U0</accession>
<evidence type="ECO:0000256" key="5">
    <source>
        <dbReference type="SAM" id="MobiDB-lite"/>
    </source>
</evidence>
<dbReference type="SMART" id="SM01014">
    <property type="entry name" value="ARID"/>
    <property type="match status" value="1"/>
</dbReference>
<keyword evidence="2" id="KW-0805">Transcription regulation</keyword>
<dbReference type="GO" id="GO:0016586">
    <property type="term" value="C:RSC-type complex"/>
    <property type="evidence" value="ECO:0007669"/>
    <property type="project" value="TreeGrafter"/>
</dbReference>
<sequence>MAPNKPREPSIDRTPEYDEFMGKLAEYHEKRGTHLDREPKVGPRHLDLLRLYKRVCEEGGYDKVSDTKGNKLAWRRLAGEFLPGSPHLTTQAFIVKTAYYRNLAAYEIQHFHKREPPPKEILEDVSAKGGDLLTRTVENYFRPANRETERLRTGEDDSDDSDDSGARSKTPKEDKKEDKMDVDEPGSTGRVTRTLRHAPPQRVLFQPEITTRQTRQPASNSTPSQPSGPPNGILGGGAGAVIASYEPRTTAPSTMKPVVTPSNNPEHFRNLRLKYTVNRKNKPQPTRGMMLPGTGFPGPNIYLRALHALRSKVPEEEAYALHHLVKISHERGDKYRFDQFPGLAEALIAKVVEVSSLFYDVKWEISYIEEELTRPNVLNGLFGTRDLITRIETLQPLDLQDDLLPEDVARALGMTNEAALIIRNMVMLNENAAFVSMIPSIRDLIVIILNLPQHAMAIELQHYALEIAEQLTKFWILGPKDPVYTSLLAQVDSQDRGKIITSLRALGRIGMNHEATNKLTNVPRKTLQAICDWLLVEDEELRNACLDLLYLYTGFTDNVETLINDINVEALVHQLVRLLQYNEVTFEERRPNSKSPKSSQPADGAPKLSAAIIEHLVTMDEPERSSQWLRTCFEEDSAGEITQIQLWSAYNAAFQDVMSKNQQHQQPQPHKALMPAKDFITNVSTTFSSASAQVLQVNGQPKYTIRGIRPRSVPVDPLTKKGYMRCAWHPPNLLNGYSDTKHSNPSIECGEFTPSAKAMWEHIVSAHLNIPRDENNKWLLERKEDVNMENGDVAAASKPIKYFCHWGGCTHFNPKGTESAYEAGQHVKTHLPDTGILQSTHAKHNRTSSNATIITSSAQIHHTNFQPQFSQPVGLGSLGMGGRYSNQNGGYGSRDAVPPTEPSPVLRYYNTQTDEQQDAAGLPLASVLVLRNLARQLGKLNPPSSVHEVPSSPTSLKRTRDASPEQRRSTGAKKPRLSDAARDAQHREHEEFEKEDREAETAQGWVPRIFAPVKDQLFFVMAHNLTLRNYMVGLFKAISAGGG</sequence>
<dbReference type="Pfam" id="PF01388">
    <property type="entry name" value="ARID"/>
    <property type="match status" value="1"/>
</dbReference>
<dbReference type="AlphaFoldDB" id="A0A6A5Y5U0"/>
<dbReference type="InterPro" id="IPR003150">
    <property type="entry name" value="DNA-bd_RFX"/>
</dbReference>
<feature type="compositionally biased region" description="Polar residues" evidence="5">
    <location>
        <begin position="208"/>
        <end position="225"/>
    </location>
</feature>
<dbReference type="CDD" id="cd16100">
    <property type="entry name" value="ARID"/>
    <property type="match status" value="1"/>
</dbReference>
<dbReference type="SUPFAM" id="SSF48371">
    <property type="entry name" value="ARM repeat"/>
    <property type="match status" value="1"/>
</dbReference>
<feature type="compositionally biased region" description="Basic and acidic residues" evidence="5">
    <location>
        <begin position="164"/>
        <end position="179"/>
    </location>
</feature>
<dbReference type="GO" id="GO:0006355">
    <property type="term" value="P:regulation of DNA-templated transcription"/>
    <property type="evidence" value="ECO:0007669"/>
    <property type="project" value="InterPro"/>
</dbReference>
<dbReference type="RefSeq" id="XP_033389207.1">
    <property type="nucleotide sequence ID" value="XM_033526480.1"/>
</dbReference>
<evidence type="ECO:0000259" key="6">
    <source>
        <dbReference type="PROSITE" id="PS51011"/>
    </source>
</evidence>
<keyword evidence="4" id="KW-0539">Nucleus</keyword>
<feature type="domain" description="ARID" evidence="6">
    <location>
        <begin position="14"/>
        <end position="111"/>
    </location>
</feature>
<feature type="compositionally biased region" description="Basic and acidic residues" evidence="5">
    <location>
        <begin position="958"/>
        <end position="968"/>
    </location>
</feature>
<dbReference type="InterPro" id="IPR016024">
    <property type="entry name" value="ARM-type_fold"/>
</dbReference>
<name>A0A6A5Y5U0_9PLEO</name>
<evidence type="ECO:0000313" key="8">
    <source>
        <dbReference type="EMBL" id="KAF2020868.1"/>
    </source>
</evidence>
<keyword evidence="9" id="KW-1185">Reference proteome</keyword>
<evidence type="ECO:0008006" key="10">
    <source>
        <dbReference type="Google" id="ProtNLM"/>
    </source>
</evidence>
<proteinExistence type="predicted"/>
<dbReference type="Gene3D" id="1.10.150.60">
    <property type="entry name" value="ARID DNA-binding domain"/>
    <property type="match status" value="1"/>
</dbReference>
<feature type="domain" description="RFX-type winged-helix" evidence="7">
    <location>
        <begin position="625"/>
        <end position="712"/>
    </location>
</feature>
<dbReference type="GO" id="GO:0006325">
    <property type="term" value="P:chromatin organization"/>
    <property type="evidence" value="ECO:0007669"/>
    <property type="project" value="UniProtKB-KW"/>
</dbReference>
<dbReference type="FunFam" id="1.10.150.60:FF:000021">
    <property type="entry name" value="Chromatin structure-remodeling complex subunit rsc9"/>
    <property type="match status" value="1"/>
</dbReference>
<dbReference type="InterPro" id="IPR052406">
    <property type="entry name" value="Chromatin_Remodeling_Comp"/>
</dbReference>